<organism evidence="1">
    <name type="scientific">Arundo donax</name>
    <name type="common">Giant reed</name>
    <name type="synonym">Donax arundinaceus</name>
    <dbReference type="NCBI Taxonomy" id="35708"/>
    <lineage>
        <taxon>Eukaryota</taxon>
        <taxon>Viridiplantae</taxon>
        <taxon>Streptophyta</taxon>
        <taxon>Embryophyta</taxon>
        <taxon>Tracheophyta</taxon>
        <taxon>Spermatophyta</taxon>
        <taxon>Magnoliopsida</taxon>
        <taxon>Liliopsida</taxon>
        <taxon>Poales</taxon>
        <taxon>Poaceae</taxon>
        <taxon>PACMAD clade</taxon>
        <taxon>Arundinoideae</taxon>
        <taxon>Arundineae</taxon>
        <taxon>Arundo</taxon>
    </lineage>
</organism>
<evidence type="ECO:0000313" key="1">
    <source>
        <dbReference type="EMBL" id="JAE30454.1"/>
    </source>
</evidence>
<reference evidence="1" key="2">
    <citation type="journal article" date="2015" name="Data Brief">
        <title>Shoot transcriptome of the giant reed, Arundo donax.</title>
        <authorList>
            <person name="Barrero R.A."/>
            <person name="Guerrero F.D."/>
            <person name="Moolhuijzen P."/>
            <person name="Goolsby J.A."/>
            <person name="Tidwell J."/>
            <person name="Bellgard S.E."/>
            <person name="Bellgard M.I."/>
        </authorList>
    </citation>
    <scope>NUCLEOTIDE SEQUENCE</scope>
    <source>
        <tissue evidence="1">Shoot tissue taken approximately 20 cm above the soil surface</tissue>
    </source>
</reference>
<name>A0A0A9H3T7_ARUDO</name>
<reference evidence="1" key="1">
    <citation type="submission" date="2014-09" db="EMBL/GenBank/DDBJ databases">
        <authorList>
            <person name="Magalhaes I.L.F."/>
            <person name="Oliveira U."/>
            <person name="Santos F.R."/>
            <person name="Vidigal T.H.D.A."/>
            <person name="Brescovit A.D."/>
            <person name="Santos A.J."/>
        </authorList>
    </citation>
    <scope>NUCLEOTIDE SEQUENCE</scope>
    <source>
        <tissue evidence="1">Shoot tissue taken approximately 20 cm above the soil surface</tissue>
    </source>
</reference>
<dbReference type="AlphaFoldDB" id="A0A0A9H3T7"/>
<proteinExistence type="predicted"/>
<dbReference type="EMBL" id="GBRH01167442">
    <property type="protein sequence ID" value="JAE30454.1"/>
    <property type="molecule type" value="Transcribed_RNA"/>
</dbReference>
<accession>A0A0A9H3T7</accession>
<sequence length="51" mass="5957">MINVWSMKNGRRTEYATNGSFFKNTGVFSPPPREQTQARRYKILCKAYAIQ</sequence>
<protein>
    <submittedName>
        <fullName evidence="1">Uncharacterized protein</fullName>
    </submittedName>
</protein>